<evidence type="ECO:0000256" key="1">
    <source>
        <dbReference type="ARBA" id="ARBA00022485"/>
    </source>
</evidence>
<keyword evidence="2" id="KW-0479">Metal-binding</keyword>
<dbReference type="SMART" id="SM00987">
    <property type="entry name" value="UreE_C"/>
    <property type="match status" value="1"/>
</dbReference>
<keyword evidence="4" id="KW-0378">Hydrolase</keyword>
<gene>
    <name evidence="11" type="ORF">MOP44_24340</name>
</gene>
<evidence type="ECO:0000313" key="11">
    <source>
        <dbReference type="EMBL" id="UWZ83684.1"/>
    </source>
</evidence>
<dbReference type="InterPro" id="IPR036895">
    <property type="entry name" value="Uracil-DNA_glycosylase-like_sf"/>
</dbReference>
<evidence type="ECO:0000256" key="2">
    <source>
        <dbReference type="ARBA" id="ARBA00022723"/>
    </source>
</evidence>
<keyword evidence="5" id="KW-0408">Iron</keyword>
<dbReference type="InterPro" id="IPR051536">
    <property type="entry name" value="UDG_Type-4/5"/>
</dbReference>
<dbReference type="KEGG" id="orp:MOP44_24340"/>
<evidence type="ECO:0000256" key="9">
    <source>
        <dbReference type="ARBA" id="ARBA00023887"/>
    </source>
</evidence>
<proteinExistence type="inferred from homology"/>
<evidence type="ECO:0000256" key="6">
    <source>
        <dbReference type="ARBA" id="ARBA00023014"/>
    </source>
</evidence>
<evidence type="ECO:0000256" key="5">
    <source>
        <dbReference type="ARBA" id="ARBA00023004"/>
    </source>
</evidence>
<dbReference type="Pfam" id="PF03167">
    <property type="entry name" value="UDG"/>
    <property type="match status" value="1"/>
</dbReference>
<comment type="similarity">
    <text evidence="8">Belongs to the uracil-DNA glycosylase (UDG) superfamily. Type 5 (UDGb) family.</text>
</comment>
<protein>
    <recommendedName>
        <fullName evidence="9">Type-5 uracil-DNA glycosylase</fullName>
    </recommendedName>
</protein>
<evidence type="ECO:0000256" key="8">
    <source>
        <dbReference type="ARBA" id="ARBA00023779"/>
    </source>
</evidence>
<dbReference type="SUPFAM" id="SSF52141">
    <property type="entry name" value="Uracil-DNA glycosylase-like"/>
    <property type="match status" value="1"/>
</dbReference>
<dbReference type="PANTHER" id="PTHR33693">
    <property type="entry name" value="TYPE-5 URACIL-DNA GLYCOSYLASE"/>
    <property type="match status" value="1"/>
</dbReference>
<reference evidence="11" key="1">
    <citation type="submission" date="2021-04" db="EMBL/GenBank/DDBJ databases">
        <title>Phylogenetic analysis of Acidobacteriaceae.</title>
        <authorList>
            <person name="Qiu L."/>
            <person name="Zhang Q."/>
        </authorList>
    </citation>
    <scope>NUCLEOTIDE SEQUENCE</scope>
    <source>
        <strain evidence="11">DSM 25168</strain>
    </source>
</reference>
<evidence type="ECO:0000256" key="7">
    <source>
        <dbReference type="ARBA" id="ARBA00023204"/>
    </source>
</evidence>
<dbReference type="InterPro" id="IPR005122">
    <property type="entry name" value="Uracil-DNA_glycosylase-like"/>
</dbReference>
<dbReference type="RefSeq" id="WP_260793038.1">
    <property type="nucleotide sequence ID" value="NZ_CP093313.1"/>
</dbReference>
<dbReference type="GO" id="GO:0033958">
    <property type="term" value="F:DNA-deoxyinosine glycosylase activity"/>
    <property type="evidence" value="ECO:0007669"/>
    <property type="project" value="InterPro"/>
</dbReference>
<keyword evidence="12" id="KW-1185">Reference proteome</keyword>
<dbReference type="GO" id="GO:0006284">
    <property type="term" value="P:base-excision repair"/>
    <property type="evidence" value="ECO:0007669"/>
    <property type="project" value="InterPro"/>
</dbReference>
<feature type="domain" description="Uracil-DNA glycosylase-like" evidence="10">
    <location>
        <begin position="50"/>
        <end position="222"/>
    </location>
</feature>
<name>A0A9J7BLC2_9BACT</name>
<accession>A0A9J7BLC2</accession>
<evidence type="ECO:0000256" key="3">
    <source>
        <dbReference type="ARBA" id="ARBA00022763"/>
    </source>
</evidence>
<dbReference type="SMART" id="SM00986">
    <property type="entry name" value="UDG"/>
    <property type="match status" value="1"/>
</dbReference>
<dbReference type="AlphaFoldDB" id="A0A9J7BLC2"/>
<keyword evidence="3" id="KW-0227">DNA damage</keyword>
<dbReference type="InterPro" id="IPR044147">
    <property type="entry name" value="UdgB-like"/>
</dbReference>
<evidence type="ECO:0000259" key="10">
    <source>
        <dbReference type="SMART" id="SM00986"/>
    </source>
</evidence>
<dbReference type="GO" id="GO:0004844">
    <property type="term" value="F:uracil DNA N-glycosylase activity"/>
    <property type="evidence" value="ECO:0007669"/>
    <property type="project" value="InterPro"/>
</dbReference>
<dbReference type="EMBL" id="CP093313">
    <property type="protein sequence ID" value="UWZ83684.1"/>
    <property type="molecule type" value="Genomic_DNA"/>
</dbReference>
<sequence>MPSSLTALDDFNVRMSACERCSRLREHCTNVAAVRRRAYATWEYWARPVPSFGDPNARVLILGLAPGAHGSNRTGRPFTGDGSGDFLYPVLHEAGFASQPKATSREDGMRLNDLWICSVVRCAPPGNKPTPEELRNCAPWLDEEMTLLKNLRVVVCLGRIAFDGLLAWAKRADVLSSRGGYDFAHGAEFELPNGLRVITSYHPSLQNTNTGKLTKPMFLSVFKRARVLAESAAKTKSSAKRARSK</sequence>
<evidence type="ECO:0000313" key="12">
    <source>
        <dbReference type="Proteomes" id="UP001059380"/>
    </source>
</evidence>
<dbReference type="Gene3D" id="3.40.470.10">
    <property type="entry name" value="Uracil-DNA glycosylase-like domain"/>
    <property type="match status" value="1"/>
</dbReference>
<dbReference type="PANTHER" id="PTHR33693:SF3">
    <property type="entry name" value="TYPE-5 URACIL-DNA GLYCOSYLASE"/>
    <property type="match status" value="1"/>
</dbReference>
<dbReference type="Proteomes" id="UP001059380">
    <property type="component" value="Chromosome"/>
</dbReference>
<dbReference type="GO" id="GO:0046872">
    <property type="term" value="F:metal ion binding"/>
    <property type="evidence" value="ECO:0007669"/>
    <property type="project" value="UniProtKB-KW"/>
</dbReference>
<keyword evidence="1" id="KW-0004">4Fe-4S</keyword>
<organism evidence="11 12">
    <name type="scientific">Occallatibacter riparius</name>
    <dbReference type="NCBI Taxonomy" id="1002689"/>
    <lineage>
        <taxon>Bacteria</taxon>
        <taxon>Pseudomonadati</taxon>
        <taxon>Acidobacteriota</taxon>
        <taxon>Terriglobia</taxon>
        <taxon>Terriglobales</taxon>
        <taxon>Acidobacteriaceae</taxon>
        <taxon>Occallatibacter</taxon>
    </lineage>
</organism>
<dbReference type="GO" id="GO:0051539">
    <property type="term" value="F:4 iron, 4 sulfur cluster binding"/>
    <property type="evidence" value="ECO:0007669"/>
    <property type="project" value="UniProtKB-KW"/>
</dbReference>
<keyword evidence="7" id="KW-0234">DNA repair</keyword>
<dbReference type="CDD" id="cd10031">
    <property type="entry name" value="UDG-F5_TTUDGB_like"/>
    <property type="match status" value="1"/>
</dbReference>
<evidence type="ECO:0000256" key="4">
    <source>
        <dbReference type="ARBA" id="ARBA00022801"/>
    </source>
</evidence>
<keyword evidence="6" id="KW-0411">Iron-sulfur</keyword>